<dbReference type="Gene3D" id="4.10.240.10">
    <property type="entry name" value="Zn(2)-C6 fungal-type DNA-binding domain"/>
    <property type="match status" value="1"/>
</dbReference>
<proteinExistence type="predicted"/>
<dbReference type="CDD" id="cd12148">
    <property type="entry name" value="fungal_TF_MHR"/>
    <property type="match status" value="1"/>
</dbReference>
<keyword evidence="8" id="KW-1185">Reference proteome</keyword>
<reference evidence="7" key="1">
    <citation type="submission" date="2017-08" db="EMBL/GenBank/DDBJ databases">
        <authorList>
            <person name="Cuomo C."/>
            <person name="Billmyre B."/>
            <person name="Heitman J."/>
        </authorList>
    </citation>
    <scope>NUCLEOTIDE SEQUENCE</scope>
    <source>
        <strain evidence="7">CBS 12478</strain>
    </source>
</reference>
<dbReference type="KEGG" id="ksn:43588700"/>
<dbReference type="SMART" id="SM00906">
    <property type="entry name" value="Fungal_trans"/>
    <property type="match status" value="1"/>
</dbReference>
<keyword evidence="3" id="KW-0805">Transcription regulation</keyword>
<accession>A0AAJ8LFC7</accession>
<dbReference type="PANTHER" id="PTHR47338:SF20">
    <property type="entry name" value="ZN(II)2CYS6 TRANSCRIPTION FACTOR (EUROFUNG)"/>
    <property type="match status" value="1"/>
</dbReference>
<dbReference type="SUPFAM" id="SSF57701">
    <property type="entry name" value="Zn2/Cys6 DNA-binding domain"/>
    <property type="match status" value="1"/>
</dbReference>
<dbReference type="InterPro" id="IPR036864">
    <property type="entry name" value="Zn2-C6_fun-type_DNA-bd_sf"/>
</dbReference>
<dbReference type="PANTHER" id="PTHR47338">
    <property type="entry name" value="ZN(II)2CYS6 TRANSCRIPTION FACTOR (EUROFUNG)-RELATED"/>
    <property type="match status" value="1"/>
</dbReference>
<organism evidence="7 8">
    <name type="scientific">Kwoniella shandongensis</name>
    <dbReference type="NCBI Taxonomy" id="1734106"/>
    <lineage>
        <taxon>Eukaryota</taxon>
        <taxon>Fungi</taxon>
        <taxon>Dikarya</taxon>
        <taxon>Basidiomycota</taxon>
        <taxon>Agaricomycotina</taxon>
        <taxon>Tremellomycetes</taxon>
        <taxon>Tremellales</taxon>
        <taxon>Cryptococcaceae</taxon>
        <taxon>Kwoniella</taxon>
    </lineage>
</organism>
<dbReference type="GO" id="GO:0008270">
    <property type="term" value="F:zinc ion binding"/>
    <property type="evidence" value="ECO:0007669"/>
    <property type="project" value="InterPro"/>
</dbReference>
<evidence type="ECO:0000256" key="2">
    <source>
        <dbReference type="ARBA" id="ARBA00022723"/>
    </source>
</evidence>
<keyword evidence="4" id="KW-0804">Transcription</keyword>
<gene>
    <name evidence="7" type="ORF">CI109_100677</name>
</gene>
<evidence type="ECO:0000313" key="8">
    <source>
        <dbReference type="Proteomes" id="UP000322225"/>
    </source>
</evidence>
<dbReference type="GO" id="GO:0000981">
    <property type="term" value="F:DNA-binding transcription factor activity, RNA polymerase II-specific"/>
    <property type="evidence" value="ECO:0007669"/>
    <property type="project" value="InterPro"/>
</dbReference>
<dbReference type="EMBL" id="CP144051">
    <property type="protein sequence ID" value="WWD16251.1"/>
    <property type="molecule type" value="Genomic_DNA"/>
</dbReference>
<feature type="domain" description="Zn(2)-C6 fungal-type" evidence="6">
    <location>
        <begin position="27"/>
        <end position="57"/>
    </location>
</feature>
<dbReference type="SMART" id="SM00066">
    <property type="entry name" value="GAL4"/>
    <property type="match status" value="1"/>
</dbReference>
<dbReference type="InterPro" id="IPR050815">
    <property type="entry name" value="TF_fung"/>
</dbReference>
<dbReference type="RefSeq" id="XP_065822893.1">
    <property type="nucleotide sequence ID" value="XM_065966821.1"/>
</dbReference>
<evidence type="ECO:0000256" key="5">
    <source>
        <dbReference type="ARBA" id="ARBA00023242"/>
    </source>
</evidence>
<keyword evidence="5" id="KW-0539">Nucleus</keyword>
<sequence>MPKTPTEKSVSFADTRRNSLQTSLSITCAPCRAKKIKCDSTKPTCINCSKNPQECHYPPKLKPGLRPGTGLEMIKRVEMLEDRIETYEARLCEQEARLSQIPLAGPSFSYDHSQTPLSDPLLQSTTNAYNAIANGMSNPLPPPPNVPPSIPSTISNPPMPPSNNPFPTDPSPTTSIPFDHASFNISTSPGINISSPSSFLDPNILPPDDIVRDLLSLFFTHIHPWAPILSPTIPDFNPPWNIVHHAIVVVTLRLSKDPRLTGSKNLIKQRAKQHVLAHAIESTSISSVQALGLLALDLIGSEQGPSSWGILALLTRSAVHLGLATEEDSNPWVGRAPVPSLSRTIIIPPSTNWQEDESRRRLFWLIFCLDRYACVSTGWDFALPDFDIRRRLPCSDLIWAQPDWYQTPPFRSVLHRDPSELDLDDISPMAYLVEALDLLGRSHTLQTQMLEPGDARGLEARKDMTMTLTTTAKRWFVNLPLERITQVGLKLTIQAIHYASVAALADSARPVGWATASTPLFIWGCWVAARVLFEQAEYWGLANQYVKLLERAKRKWQNANTTASTTSSLPDAIHVLLDLRRTAYSAVHTNSSATPHVTPPDPDLSHLPAWAVQPGLGDLYSWFDLPAGLFQNDPM</sequence>
<dbReference type="CDD" id="cd00067">
    <property type="entry name" value="GAL4"/>
    <property type="match status" value="1"/>
</dbReference>
<dbReference type="PROSITE" id="PS00463">
    <property type="entry name" value="ZN2_CY6_FUNGAL_1"/>
    <property type="match status" value="1"/>
</dbReference>
<dbReference type="Pfam" id="PF00172">
    <property type="entry name" value="Zn_clus"/>
    <property type="match status" value="1"/>
</dbReference>
<dbReference type="GO" id="GO:0005634">
    <property type="term" value="C:nucleus"/>
    <property type="evidence" value="ECO:0007669"/>
    <property type="project" value="UniProtKB-SubCell"/>
</dbReference>
<evidence type="ECO:0000313" key="7">
    <source>
        <dbReference type="EMBL" id="WWD16251.1"/>
    </source>
</evidence>
<dbReference type="GO" id="GO:0003677">
    <property type="term" value="F:DNA binding"/>
    <property type="evidence" value="ECO:0007669"/>
    <property type="project" value="InterPro"/>
</dbReference>
<dbReference type="InterPro" id="IPR007219">
    <property type="entry name" value="XnlR_reg_dom"/>
</dbReference>
<name>A0AAJ8LFC7_9TREE</name>
<dbReference type="AlphaFoldDB" id="A0AAJ8LFC7"/>
<comment type="subcellular location">
    <subcellularLocation>
        <location evidence="1">Nucleus</location>
    </subcellularLocation>
</comment>
<keyword evidence="2" id="KW-0479">Metal-binding</keyword>
<dbReference type="PROSITE" id="PS50048">
    <property type="entry name" value="ZN2_CY6_FUNGAL_2"/>
    <property type="match status" value="1"/>
</dbReference>
<dbReference type="InterPro" id="IPR001138">
    <property type="entry name" value="Zn2Cys6_DnaBD"/>
</dbReference>
<evidence type="ECO:0000256" key="3">
    <source>
        <dbReference type="ARBA" id="ARBA00023015"/>
    </source>
</evidence>
<evidence type="ECO:0000256" key="4">
    <source>
        <dbReference type="ARBA" id="ARBA00023163"/>
    </source>
</evidence>
<dbReference type="GeneID" id="43588700"/>
<dbReference type="Pfam" id="PF04082">
    <property type="entry name" value="Fungal_trans"/>
    <property type="match status" value="1"/>
</dbReference>
<protein>
    <recommendedName>
        <fullName evidence="6">Zn(2)-C6 fungal-type domain-containing protein</fullName>
    </recommendedName>
</protein>
<evidence type="ECO:0000259" key="6">
    <source>
        <dbReference type="PROSITE" id="PS50048"/>
    </source>
</evidence>
<reference evidence="7" key="2">
    <citation type="submission" date="2024-01" db="EMBL/GenBank/DDBJ databases">
        <title>Comparative genomics of Cryptococcus and Kwoniella reveals pathogenesis evolution and contrasting modes of karyotype evolution via chromosome fusion or intercentromeric recombination.</title>
        <authorList>
            <person name="Coelho M.A."/>
            <person name="David-Palma M."/>
            <person name="Shea T."/>
            <person name="Bowers K."/>
            <person name="McGinley-Smith S."/>
            <person name="Mohammad A.W."/>
            <person name="Gnirke A."/>
            <person name="Yurkov A.M."/>
            <person name="Nowrousian M."/>
            <person name="Sun S."/>
            <person name="Cuomo C.A."/>
            <person name="Heitman J."/>
        </authorList>
    </citation>
    <scope>NUCLEOTIDE SEQUENCE</scope>
    <source>
        <strain evidence="7">CBS 12478</strain>
    </source>
</reference>
<evidence type="ECO:0000256" key="1">
    <source>
        <dbReference type="ARBA" id="ARBA00004123"/>
    </source>
</evidence>
<dbReference type="Proteomes" id="UP000322225">
    <property type="component" value="Chromosome 1"/>
</dbReference>
<dbReference type="GO" id="GO:0006351">
    <property type="term" value="P:DNA-templated transcription"/>
    <property type="evidence" value="ECO:0007669"/>
    <property type="project" value="InterPro"/>
</dbReference>